<feature type="domain" description="Glycosyl hydrolases family 39 N-terminal catalytic" evidence="4">
    <location>
        <begin position="583"/>
        <end position="717"/>
    </location>
</feature>
<dbReference type="InterPro" id="IPR051923">
    <property type="entry name" value="Glycosyl_Hydrolase_39"/>
</dbReference>
<protein>
    <recommendedName>
        <fullName evidence="4">Glycosyl hydrolases family 39 N-terminal catalytic domain-containing protein</fullName>
    </recommendedName>
</protein>
<reference evidence="5" key="2">
    <citation type="submission" date="2020-09" db="EMBL/GenBank/DDBJ databases">
        <authorList>
            <person name="Sun Q."/>
            <person name="Kim S."/>
        </authorList>
    </citation>
    <scope>NUCLEOTIDE SEQUENCE</scope>
    <source>
        <strain evidence="5">KCTC 12870</strain>
    </source>
</reference>
<evidence type="ECO:0000313" key="6">
    <source>
        <dbReference type="Proteomes" id="UP000642829"/>
    </source>
</evidence>
<dbReference type="InterPro" id="IPR017853">
    <property type="entry name" value="GH"/>
</dbReference>
<dbReference type="Pfam" id="PF01229">
    <property type="entry name" value="Glyco_hydro_39"/>
    <property type="match status" value="1"/>
</dbReference>
<comment type="caution">
    <text evidence="5">The sequence shown here is derived from an EMBL/GenBank/DDBJ whole genome shotgun (WGS) entry which is preliminary data.</text>
</comment>
<name>A0A8J3DF30_9BACT</name>
<gene>
    <name evidence="5" type="ORF">GCM10007047_06060</name>
</gene>
<organism evidence="5 6">
    <name type="scientific">Cerasicoccus arenae</name>
    <dbReference type="NCBI Taxonomy" id="424488"/>
    <lineage>
        <taxon>Bacteria</taxon>
        <taxon>Pseudomonadati</taxon>
        <taxon>Verrucomicrobiota</taxon>
        <taxon>Opitutia</taxon>
        <taxon>Puniceicoccales</taxon>
        <taxon>Cerasicoccaceae</taxon>
        <taxon>Cerasicoccus</taxon>
    </lineage>
</organism>
<dbReference type="PANTHER" id="PTHR12631:SF10">
    <property type="entry name" value="BETA-XYLOSIDASE-LIKE PROTEIN-RELATED"/>
    <property type="match status" value="1"/>
</dbReference>
<keyword evidence="6" id="KW-1185">Reference proteome</keyword>
<reference evidence="5" key="1">
    <citation type="journal article" date="2014" name="Int. J. Syst. Evol. Microbiol.">
        <title>Complete genome sequence of Corynebacterium casei LMG S-19264T (=DSM 44701T), isolated from a smear-ripened cheese.</title>
        <authorList>
            <consortium name="US DOE Joint Genome Institute (JGI-PGF)"/>
            <person name="Walter F."/>
            <person name="Albersmeier A."/>
            <person name="Kalinowski J."/>
            <person name="Ruckert C."/>
        </authorList>
    </citation>
    <scope>NUCLEOTIDE SEQUENCE</scope>
    <source>
        <strain evidence="5">KCTC 12870</strain>
    </source>
</reference>
<dbReference type="SUPFAM" id="SSF49785">
    <property type="entry name" value="Galactose-binding domain-like"/>
    <property type="match status" value="1"/>
</dbReference>
<dbReference type="EMBL" id="BMXG01000003">
    <property type="protein sequence ID" value="GHB93407.1"/>
    <property type="molecule type" value="Genomic_DNA"/>
</dbReference>
<proteinExistence type="inferred from homology"/>
<accession>A0A8J3DF30</accession>
<dbReference type="Proteomes" id="UP000642829">
    <property type="component" value="Unassembled WGS sequence"/>
</dbReference>
<evidence type="ECO:0000256" key="2">
    <source>
        <dbReference type="ARBA" id="ARBA00022801"/>
    </source>
</evidence>
<dbReference type="Gene3D" id="3.20.20.80">
    <property type="entry name" value="Glycosidases"/>
    <property type="match status" value="1"/>
</dbReference>
<evidence type="ECO:0000259" key="4">
    <source>
        <dbReference type="Pfam" id="PF01229"/>
    </source>
</evidence>
<dbReference type="GO" id="GO:0004553">
    <property type="term" value="F:hydrolase activity, hydrolyzing O-glycosyl compounds"/>
    <property type="evidence" value="ECO:0007669"/>
    <property type="project" value="TreeGrafter"/>
</dbReference>
<evidence type="ECO:0000313" key="5">
    <source>
        <dbReference type="EMBL" id="GHB93407.1"/>
    </source>
</evidence>
<evidence type="ECO:0000256" key="3">
    <source>
        <dbReference type="ARBA" id="ARBA00023295"/>
    </source>
</evidence>
<dbReference type="PANTHER" id="PTHR12631">
    <property type="entry name" value="ALPHA-L-IDURONIDASE"/>
    <property type="match status" value="1"/>
</dbReference>
<dbReference type="AlphaFoldDB" id="A0A8J3DF30"/>
<dbReference type="InterPro" id="IPR049166">
    <property type="entry name" value="GH39_cat"/>
</dbReference>
<keyword evidence="3" id="KW-0326">Glycosidase</keyword>
<sequence length="886" mass="98322">MSIGYGSQAVFLSGLNQKNDIKISAWQINHIQAITSAGRYRDYEGDVLQLTGQANCKGAKGDLSVRAALPESLMALSFYANAQENVNRIGVQVVDSEGESLSSTIPYTDSGWKELRFDFAEAEFIQAYKQGDKNGEMDFPLKRVNVVWFTNGPGETALQINSLIGWVDQAQVTNPLQFSLAISPAIESGERSLGNVVVTNYTSEPQNLTLNYLLQLDSQLVAPPSPTALGTDEARDKLSWTERNGEEVGVGTLTDGNDATCYRFNWGTNVDEAKQYIDFGEIIELRLLRVKASDANWVYKVDIEASLDGSTYEAVPGLTNLDWNGKWGEFFVPVEIPTKARRIRLRYHNNGDSMKALKLPNEISVYDGASDEPLEFPVTGQSVDAGLLNVTIPANSYKVIPFSTKEALDTGCYLFSIMNESKNPNMGWISWSTLLVLPPRDISISPDSHFGMNASWTELAAMNGLLGVGWIRFENLKWPMMSPKPGEFNFTGEVAPWRVNVDEYVETYHDLGISVLPYLFETPEFESIGPEDAGNMIFHYPPRNYEDYAEFVFQTVARYGSQTHPADVLMTEDKVSGLNLMTTYELWNEPNLDAPSWGHWIGPYDEYLKMFRLGAIAVKRADPTAQVSNGGLAGTELSLVDRFRTYVYEDGTTPLDYIDVLSVHHYTGPIAPEIATVNTNIERNGGSAGQMSFEDNLTELIEWKQRYKPEMKVWMTETGFDTGGRMAVGYREHAAYTPRNILTILGHGVDKVFVYREKGSTPTQHSSSGMLDNDLQPRPAFLTYATLIRVMDGVEHFFQVPHADENVRVYGAVKNGQLILAAWAIEDTAPLGINLGEGQVTDSFGHTGMKQVGTSFPLNIFPTYFSDFNGDVASKILSEAHDGAAE</sequence>
<dbReference type="InterPro" id="IPR008979">
    <property type="entry name" value="Galactose-bd-like_sf"/>
</dbReference>
<dbReference type="SUPFAM" id="SSF51445">
    <property type="entry name" value="(Trans)glycosidases"/>
    <property type="match status" value="1"/>
</dbReference>
<dbReference type="RefSeq" id="WP_189511731.1">
    <property type="nucleotide sequence ID" value="NZ_BMXG01000003.1"/>
</dbReference>
<comment type="similarity">
    <text evidence="1">Belongs to the glycosyl hydrolase 39 family.</text>
</comment>
<evidence type="ECO:0000256" key="1">
    <source>
        <dbReference type="ARBA" id="ARBA00008875"/>
    </source>
</evidence>
<dbReference type="Gene3D" id="2.60.120.260">
    <property type="entry name" value="Galactose-binding domain-like"/>
    <property type="match status" value="1"/>
</dbReference>
<keyword evidence="2" id="KW-0378">Hydrolase</keyword>